<proteinExistence type="predicted"/>
<dbReference type="STRING" id="1314783.A0A165U8Q3"/>
<accession>A0A165U8Q3</accession>
<dbReference type="Proteomes" id="UP000076727">
    <property type="component" value="Unassembled WGS sequence"/>
</dbReference>
<feature type="compositionally biased region" description="Basic and acidic residues" evidence="1">
    <location>
        <begin position="241"/>
        <end position="259"/>
    </location>
</feature>
<feature type="compositionally biased region" description="Basic residues" evidence="1">
    <location>
        <begin position="222"/>
        <end position="233"/>
    </location>
</feature>
<feature type="domain" description="DUF6697" evidence="2">
    <location>
        <begin position="1"/>
        <end position="199"/>
    </location>
</feature>
<dbReference type="EMBL" id="KV429033">
    <property type="protein sequence ID" value="KZT74557.1"/>
    <property type="molecule type" value="Genomic_DNA"/>
</dbReference>
<name>A0A165U8Q3_9APHY</name>
<dbReference type="OrthoDB" id="3176940at2759"/>
<reference evidence="3 4" key="1">
    <citation type="journal article" date="2016" name="Mol. Biol. Evol.">
        <title>Comparative Genomics of Early-Diverging Mushroom-Forming Fungi Provides Insights into the Origins of Lignocellulose Decay Capabilities.</title>
        <authorList>
            <person name="Nagy L.G."/>
            <person name="Riley R."/>
            <person name="Tritt A."/>
            <person name="Adam C."/>
            <person name="Daum C."/>
            <person name="Floudas D."/>
            <person name="Sun H."/>
            <person name="Yadav J.S."/>
            <person name="Pangilinan J."/>
            <person name="Larsson K.H."/>
            <person name="Matsuura K."/>
            <person name="Barry K."/>
            <person name="Labutti K."/>
            <person name="Kuo R."/>
            <person name="Ohm R.A."/>
            <person name="Bhattacharya S.S."/>
            <person name="Shirouzu T."/>
            <person name="Yoshinaga Y."/>
            <person name="Martin F.M."/>
            <person name="Grigoriev I.V."/>
            <person name="Hibbett D.S."/>
        </authorList>
    </citation>
    <scope>NUCLEOTIDE SEQUENCE [LARGE SCALE GENOMIC DNA]</scope>
    <source>
        <strain evidence="3 4">L-15889</strain>
    </source>
</reference>
<evidence type="ECO:0000256" key="1">
    <source>
        <dbReference type="SAM" id="MobiDB-lite"/>
    </source>
</evidence>
<sequence>MFNRHYLHNLYGGSFVDTFPRPKPEKLHFHGLDDFLCLVLDYNPHAPVVPGNPGLFNKSMRASDIGLDSKPSSRVIVRVRSGPPALWQYMGQYRMYASESLTPEEYKSQSLGVRKTWAKEKEWGAEVSAQVFFRKVHHREPSEENISDILDSKEGLVAARSQLSLENIMAAYERGEEENGIYALKCVGYDIEFQRVLERNYKYFTPPEGKTKKGARPAGVKTKAKAAKRKRRSSTPDTPELFERDSSPGRVDAPMKEGVDSDVEILDYNPRTTRSSLQAKRLKSE</sequence>
<dbReference type="InterPro" id="IPR046520">
    <property type="entry name" value="DUF6697"/>
</dbReference>
<keyword evidence="4" id="KW-1185">Reference proteome</keyword>
<dbReference type="AlphaFoldDB" id="A0A165U8Q3"/>
<gene>
    <name evidence="3" type="ORF">DAEQUDRAFT_807663</name>
</gene>
<dbReference type="Pfam" id="PF20411">
    <property type="entry name" value="DUF6697"/>
    <property type="match status" value="1"/>
</dbReference>
<evidence type="ECO:0000313" key="3">
    <source>
        <dbReference type="EMBL" id="KZT74557.1"/>
    </source>
</evidence>
<evidence type="ECO:0000259" key="2">
    <source>
        <dbReference type="Pfam" id="PF20411"/>
    </source>
</evidence>
<protein>
    <recommendedName>
        <fullName evidence="2">DUF6697 domain-containing protein</fullName>
    </recommendedName>
</protein>
<organism evidence="3 4">
    <name type="scientific">Daedalea quercina L-15889</name>
    <dbReference type="NCBI Taxonomy" id="1314783"/>
    <lineage>
        <taxon>Eukaryota</taxon>
        <taxon>Fungi</taxon>
        <taxon>Dikarya</taxon>
        <taxon>Basidiomycota</taxon>
        <taxon>Agaricomycotina</taxon>
        <taxon>Agaricomycetes</taxon>
        <taxon>Polyporales</taxon>
        <taxon>Fomitopsis</taxon>
    </lineage>
</organism>
<evidence type="ECO:0000313" key="4">
    <source>
        <dbReference type="Proteomes" id="UP000076727"/>
    </source>
</evidence>
<feature type="region of interest" description="Disordered" evidence="1">
    <location>
        <begin position="204"/>
        <end position="285"/>
    </location>
</feature>